<evidence type="ECO:0000313" key="2">
    <source>
        <dbReference type="Proteomes" id="UP000001876"/>
    </source>
</evidence>
<evidence type="ECO:0000313" key="1">
    <source>
        <dbReference type="EMBL" id="EEH59582.1"/>
    </source>
</evidence>
<proteinExistence type="predicted"/>
<gene>
    <name evidence="1" type="primary">HPR</name>
    <name evidence="1" type="ORF">MICPUCDRAFT_70764</name>
</gene>
<dbReference type="AlphaFoldDB" id="C1MLQ8"/>
<keyword evidence="2" id="KW-1185">Reference proteome</keyword>
<sequence>MFVQSGDYGGITGLLGTGHMAELFEFVTCLDHRRTERMTEWRATIKFI</sequence>
<protein>
    <submittedName>
        <fullName evidence="1">Pilus-related protein</fullName>
    </submittedName>
</protein>
<dbReference type="GeneID" id="9681858"/>
<dbReference type="RefSeq" id="XP_003056206.1">
    <property type="nucleotide sequence ID" value="XM_003056160.1"/>
</dbReference>
<dbReference type="KEGG" id="mpp:MICPUCDRAFT_70764"/>
<organism evidence="2">
    <name type="scientific">Micromonas pusilla (strain CCMP1545)</name>
    <name type="common">Picoplanktonic green alga</name>
    <dbReference type="NCBI Taxonomy" id="564608"/>
    <lineage>
        <taxon>Eukaryota</taxon>
        <taxon>Viridiplantae</taxon>
        <taxon>Chlorophyta</taxon>
        <taxon>Mamiellophyceae</taxon>
        <taxon>Mamiellales</taxon>
        <taxon>Mamiellaceae</taxon>
        <taxon>Micromonas</taxon>
    </lineage>
</organism>
<name>C1MLQ8_MICPC</name>
<accession>C1MLQ8</accession>
<reference evidence="1 2" key="1">
    <citation type="journal article" date="2009" name="Science">
        <title>Green evolution and dynamic adaptations revealed by genomes of the marine picoeukaryotes Micromonas.</title>
        <authorList>
            <person name="Worden A.Z."/>
            <person name="Lee J.H."/>
            <person name="Mock T."/>
            <person name="Rouze P."/>
            <person name="Simmons M.P."/>
            <person name="Aerts A.L."/>
            <person name="Allen A.E."/>
            <person name="Cuvelier M.L."/>
            <person name="Derelle E."/>
            <person name="Everett M.V."/>
            <person name="Foulon E."/>
            <person name="Grimwood J."/>
            <person name="Gundlach H."/>
            <person name="Henrissat B."/>
            <person name="Napoli C."/>
            <person name="McDonald S.M."/>
            <person name="Parker M.S."/>
            <person name="Rombauts S."/>
            <person name="Salamov A."/>
            <person name="Von Dassow P."/>
            <person name="Badger J.H."/>
            <person name="Coutinho P.M."/>
            <person name="Demir E."/>
            <person name="Dubchak I."/>
            <person name="Gentemann C."/>
            <person name="Eikrem W."/>
            <person name="Gready J.E."/>
            <person name="John U."/>
            <person name="Lanier W."/>
            <person name="Lindquist E.A."/>
            <person name="Lucas S."/>
            <person name="Mayer K.F."/>
            <person name="Moreau H."/>
            <person name="Not F."/>
            <person name="Otillar R."/>
            <person name="Panaud O."/>
            <person name="Pangilinan J."/>
            <person name="Paulsen I."/>
            <person name="Piegu B."/>
            <person name="Poliakov A."/>
            <person name="Robbens S."/>
            <person name="Schmutz J."/>
            <person name="Toulza E."/>
            <person name="Wyss T."/>
            <person name="Zelensky A."/>
            <person name="Zhou K."/>
            <person name="Armbrust E.V."/>
            <person name="Bhattacharya D."/>
            <person name="Goodenough U.W."/>
            <person name="Van de Peer Y."/>
            <person name="Grigoriev I.V."/>
        </authorList>
    </citation>
    <scope>NUCLEOTIDE SEQUENCE [LARGE SCALE GENOMIC DNA]</scope>
    <source>
        <strain evidence="1 2">CCMP1545</strain>
    </source>
</reference>
<dbReference type="EMBL" id="GG663736">
    <property type="protein sequence ID" value="EEH59582.1"/>
    <property type="molecule type" value="Genomic_DNA"/>
</dbReference>
<dbReference type="Proteomes" id="UP000001876">
    <property type="component" value="Unassembled WGS sequence"/>
</dbReference>